<dbReference type="GO" id="GO:0071897">
    <property type="term" value="P:DNA biosynthetic process"/>
    <property type="evidence" value="ECO:0007669"/>
    <property type="project" value="UniProtKB-KW"/>
</dbReference>
<comment type="similarity">
    <text evidence="1 9">Belongs to the thymidine kinase family.</text>
</comment>
<dbReference type="PANTHER" id="PTHR11441:SF0">
    <property type="entry name" value="THYMIDINE KINASE, CYTOSOLIC"/>
    <property type="match status" value="1"/>
</dbReference>
<dbReference type="SUPFAM" id="SSF52540">
    <property type="entry name" value="P-loop containing nucleoside triphosphate hydrolases"/>
    <property type="match status" value="1"/>
</dbReference>
<dbReference type="GO" id="GO:0005524">
    <property type="term" value="F:ATP binding"/>
    <property type="evidence" value="ECO:0007669"/>
    <property type="project" value="UniProtKB-KW"/>
</dbReference>
<comment type="catalytic activity">
    <reaction evidence="8">
        <text>thymidine + ATP = dTMP + ADP + H(+)</text>
        <dbReference type="Rhea" id="RHEA:19129"/>
        <dbReference type="ChEBI" id="CHEBI:15378"/>
        <dbReference type="ChEBI" id="CHEBI:17748"/>
        <dbReference type="ChEBI" id="CHEBI:30616"/>
        <dbReference type="ChEBI" id="CHEBI:63528"/>
        <dbReference type="ChEBI" id="CHEBI:456216"/>
        <dbReference type="EC" id="2.7.1.21"/>
    </reaction>
</comment>
<organism evidence="11 12">
    <name type="scientific">Microlunatus kandeliicorticis</name>
    <dbReference type="NCBI Taxonomy" id="1759536"/>
    <lineage>
        <taxon>Bacteria</taxon>
        <taxon>Bacillati</taxon>
        <taxon>Actinomycetota</taxon>
        <taxon>Actinomycetes</taxon>
        <taxon>Propionibacteriales</taxon>
        <taxon>Propionibacteriaceae</taxon>
        <taxon>Microlunatus</taxon>
    </lineage>
</organism>
<evidence type="ECO:0000256" key="7">
    <source>
        <dbReference type="ARBA" id="ARBA00022840"/>
    </source>
</evidence>
<evidence type="ECO:0000313" key="12">
    <source>
        <dbReference type="Proteomes" id="UP000523079"/>
    </source>
</evidence>
<protein>
    <recommendedName>
        <fullName evidence="2 8">Thymidine kinase</fullName>
        <ecNumber evidence="2 8">2.7.1.21</ecNumber>
    </recommendedName>
</protein>
<evidence type="ECO:0000256" key="1">
    <source>
        <dbReference type="ARBA" id="ARBA00007587"/>
    </source>
</evidence>
<dbReference type="InterPro" id="IPR001267">
    <property type="entry name" value="Thymidine_kinase"/>
</dbReference>
<name>A0A7W3P6S3_9ACTN</name>
<dbReference type="GO" id="GO:0004797">
    <property type="term" value="F:thymidine kinase activity"/>
    <property type="evidence" value="ECO:0007669"/>
    <property type="project" value="UniProtKB-EC"/>
</dbReference>
<evidence type="ECO:0000256" key="6">
    <source>
        <dbReference type="ARBA" id="ARBA00022777"/>
    </source>
</evidence>
<dbReference type="GO" id="GO:0046104">
    <property type="term" value="P:thymidine metabolic process"/>
    <property type="evidence" value="ECO:0007669"/>
    <property type="project" value="TreeGrafter"/>
</dbReference>
<dbReference type="PANTHER" id="PTHR11441">
    <property type="entry name" value="THYMIDINE KINASE"/>
    <property type="match status" value="1"/>
</dbReference>
<dbReference type="EC" id="2.7.1.21" evidence="2 8"/>
<keyword evidence="12" id="KW-1185">Reference proteome</keyword>
<accession>A0A7W3P6S3</accession>
<evidence type="ECO:0000256" key="5">
    <source>
        <dbReference type="ARBA" id="ARBA00022741"/>
    </source>
</evidence>
<feature type="region of interest" description="Disordered" evidence="10">
    <location>
        <begin position="174"/>
        <end position="224"/>
    </location>
</feature>
<evidence type="ECO:0000256" key="4">
    <source>
        <dbReference type="ARBA" id="ARBA00022679"/>
    </source>
</evidence>
<dbReference type="AlphaFoldDB" id="A0A7W3P6S3"/>
<evidence type="ECO:0000256" key="9">
    <source>
        <dbReference type="RuleBase" id="RU004165"/>
    </source>
</evidence>
<evidence type="ECO:0000256" key="2">
    <source>
        <dbReference type="ARBA" id="ARBA00012118"/>
    </source>
</evidence>
<proteinExistence type="inferred from homology"/>
<dbReference type="Proteomes" id="UP000523079">
    <property type="component" value="Unassembled WGS sequence"/>
</dbReference>
<dbReference type="GO" id="GO:0005829">
    <property type="term" value="C:cytosol"/>
    <property type="evidence" value="ECO:0007669"/>
    <property type="project" value="TreeGrafter"/>
</dbReference>
<keyword evidence="3 8" id="KW-0237">DNA synthesis</keyword>
<evidence type="ECO:0000256" key="3">
    <source>
        <dbReference type="ARBA" id="ARBA00022634"/>
    </source>
</evidence>
<dbReference type="InterPro" id="IPR027417">
    <property type="entry name" value="P-loop_NTPase"/>
</dbReference>
<keyword evidence="7 8" id="KW-0067">ATP-binding</keyword>
<dbReference type="EMBL" id="JACGWT010000005">
    <property type="protein sequence ID" value="MBA8795346.1"/>
    <property type="molecule type" value="Genomic_DNA"/>
</dbReference>
<dbReference type="SUPFAM" id="SSF57716">
    <property type="entry name" value="Glucocorticoid receptor-like (DNA-binding domain)"/>
    <property type="match status" value="1"/>
</dbReference>
<sequence length="269" mass="29751">MADFLFFTGPMDCGKSTLALQIDHTNSTGGRQGRLFTCRDRAGEPTISSRLGLQRPAIEVAPDFDFWRYVTEQLTGGRRIDYLVCDETQFYTPRQIDQLARIVDELQIDVTAVGILTDFQTRMFPGSQRLVELCDRVETLQVQALCWCGERATHNARTVDGRMVTEGDQVVIGDLAGEDPSPGPAEQVAVPDLDPEEPVLAPDETDDDTDEEEPAPVPAPTWTPTEVDVRPVVAYEVLCRRHHRRGVTRAVARATLSDPLPFAQGAEVG</sequence>
<gene>
    <name evidence="11" type="ORF">FHX74_002982</name>
</gene>
<dbReference type="NCBIfam" id="NF003297">
    <property type="entry name" value="PRK04296.1-2"/>
    <property type="match status" value="1"/>
</dbReference>
<keyword evidence="4 8" id="KW-0808">Transferase</keyword>
<dbReference type="Gene3D" id="3.40.50.300">
    <property type="entry name" value="P-loop containing nucleotide triphosphate hydrolases"/>
    <property type="match status" value="1"/>
</dbReference>
<feature type="compositionally biased region" description="Acidic residues" evidence="10">
    <location>
        <begin position="193"/>
        <end position="214"/>
    </location>
</feature>
<evidence type="ECO:0000256" key="8">
    <source>
        <dbReference type="RuleBase" id="RU000544"/>
    </source>
</evidence>
<keyword evidence="6 8" id="KW-0418">Kinase</keyword>
<evidence type="ECO:0000256" key="10">
    <source>
        <dbReference type="SAM" id="MobiDB-lite"/>
    </source>
</evidence>
<evidence type="ECO:0000313" key="11">
    <source>
        <dbReference type="EMBL" id="MBA8795346.1"/>
    </source>
</evidence>
<keyword evidence="5 8" id="KW-0547">Nucleotide-binding</keyword>
<reference evidence="11 12" key="1">
    <citation type="submission" date="2020-07" db="EMBL/GenBank/DDBJ databases">
        <title>Sequencing the genomes of 1000 actinobacteria strains.</title>
        <authorList>
            <person name="Klenk H.-P."/>
        </authorList>
    </citation>
    <scope>NUCLEOTIDE SEQUENCE [LARGE SCALE GENOMIC DNA]</scope>
    <source>
        <strain evidence="11 12">DSM 100723</strain>
    </source>
</reference>
<comment type="caution">
    <text evidence="11">The sequence shown here is derived from an EMBL/GenBank/DDBJ whole genome shotgun (WGS) entry which is preliminary data.</text>
</comment>
<dbReference type="RefSeq" id="WP_182560980.1">
    <property type="nucleotide sequence ID" value="NZ_JACGWT010000005.1"/>
</dbReference>
<dbReference type="Pfam" id="PF00265">
    <property type="entry name" value="TK"/>
    <property type="match status" value="1"/>
</dbReference>